<comment type="similarity">
    <text evidence="1">Belongs to the universal ribosomal protein uS17 family.</text>
</comment>
<dbReference type="InterPro" id="IPR012340">
    <property type="entry name" value="NA-bd_OB-fold"/>
</dbReference>
<dbReference type="EMBL" id="LCMF01000001">
    <property type="protein sequence ID" value="KKU32174.1"/>
    <property type="molecule type" value="Genomic_DNA"/>
</dbReference>
<dbReference type="NCBIfam" id="NF004123">
    <property type="entry name" value="PRK05610.1"/>
    <property type="match status" value="1"/>
</dbReference>
<evidence type="ECO:0000313" key="5">
    <source>
        <dbReference type="Proteomes" id="UP000034732"/>
    </source>
</evidence>
<evidence type="ECO:0000256" key="1">
    <source>
        <dbReference type="ARBA" id="ARBA00010254"/>
    </source>
</evidence>
<dbReference type="PANTHER" id="PTHR10744">
    <property type="entry name" value="40S RIBOSOMAL PROTEIN S11 FAMILY MEMBER"/>
    <property type="match status" value="1"/>
</dbReference>
<organism evidence="4 5">
    <name type="scientific">candidate division WWE3 bacterium GW2011_GWA1_46_21</name>
    <dbReference type="NCBI Taxonomy" id="1619107"/>
    <lineage>
        <taxon>Bacteria</taxon>
        <taxon>Katanobacteria</taxon>
    </lineage>
</organism>
<accession>A0A0G1PHD5</accession>
<name>A0A0G1PHD5_UNCKA</name>
<sequence length="76" mass="8652">MSRKVFVGKVVSNKMQKTVVVAIEMPKKHGVYGKTIKSTKRLKARTEQELKIGAEVRICERAPLSKEVKWEVVEVL</sequence>
<evidence type="ECO:0000256" key="2">
    <source>
        <dbReference type="ARBA" id="ARBA00022980"/>
    </source>
</evidence>
<dbReference type="PANTHER" id="PTHR10744:SF1">
    <property type="entry name" value="SMALL RIBOSOMAL SUBUNIT PROTEIN US17M"/>
    <property type="match status" value="1"/>
</dbReference>
<dbReference type="PATRIC" id="fig|1619107.3.peg.20"/>
<dbReference type="CDD" id="cd00364">
    <property type="entry name" value="Ribosomal_uS17"/>
    <property type="match status" value="1"/>
</dbReference>
<dbReference type="Gene3D" id="2.40.50.140">
    <property type="entry name" value="Nucleic acid-binding proteins"/>
    <property type="match status" value="1"/>
</dbReference>
<protein>
    <submittedName>
        <fullName evidence="4">30S ribosomal protein S17</fullName>
    </submittedName>
</protein>
<dbReference type="AlphaFoldDB" id="A0A0G1PHD5"/>
<dbReference type="GO" id="GO:0006412">
    <property type="term" value="P:translation"/>
    <property type="evidence" value="ECO:0007669"/>
    <property type="project" value="InterPro"/>
</dbReference>
<evidence type="ECO:0000256" key="3">
    <source>
        <dbReference type="ARBA" id="ARBA00023274"/>
    </source>
</evidence>
<evidence type="ECO:0000313" key="4">
    <source>
        <dbReference type="EMBL" id="KKU32174.1"/>
    </source>
</evidence>
<dbReference type="SUPFAM" id="SSF50249">
    <property type="entry name" value="Nucleic acid-binding proteins"/>
    <property type="match status" value="1"/>
</dbReference>
<keyword evidence="3" id="KW-0687">Ribonucleoprotein</keyword>
<keyword evidence="2 4" id="KW-0689">Ribosomal protein</keyword>
<comment type="caution">
    <text evidence="4">The sequence shown here is derived from an EMBL/GenBank/DDBJ whole genome shotgun (WGS) entry which is preliminary data.</text>
</comment>
<reference evidence="4 5" key="1">
    <citation type="journal article" date="2015" name="Nature">
        <title>rRNA introns, odd ribosomes, and small enigmatic genomes across a large radiation of phyla.</title>
        <authorList>
            <person name="Brown C.T."/>
            <person name="Hug L.A."/>
            <person name="Thomas B.C."/>
            <person name="Sharon I."/>
            <person name="Castelle C.J."/>
            <person name="Singh A."/>
            <person name="Wilkins M.J."/>
            <person name="Williams K.H."/>
            <person name="Banfield J.F."/>
        </authorList>
    </citation>
    <scope>NUCLEOTIDE SEQUENCE [LARGE SCALE GENOMIC DNA]</scope>
</reference>
<dbReference type="GO" id="GO:0022627">
    <property type="term" value="C:cytosolic small ribosomal subunit"/>
    <property type="evidence" value="ECO:0007669"/>
    <property type="project" value="TreeGrafter"/>
</dbReference>
<dbReference type="InterPro" id="IPR000266">
    <property type="entry name" value="Ribosomal_uS17"/>
</dbReference>
<dbReference type="Pfam" id="PF00366">
    <property type="entry name" value="Ribosomal_S17"/>
    <property type="match status" value="1"/>
</dbReference>
<dbReference type="GO" id="GO:0003735">
    <property type="term" value="F:structural constituent of ribosome"/>
    <property type="evidence" value="ECO:0007669"/>
    <property type="project" value="InterPro"/>
</dbReference>
<dbReference type="Proteomes" id="UP000034732">
    <property type="component" value="Unassembled WGS sequence"/>
</dbReference>
<proteinExistence type="inferred from homology"/>
<gene>
    <name evidence="4" type="ORF">UX44_C0001G0019</name>
</gene>